<dbReference type="EMBL" id="CP062222">
    <property type="protein sequence ID" value="QTC92535.1"/>
    <property type="molecule type" value="Genomic_DNA"/>
</dbReference>
<accession>A0A975C5V8</accession>
<dbReference type="Proteomes" id="UP000663918">
    <property type="component" value="Chromosome"/>
</dbReference>
<proteinExistence type="predicted"/>
<protein>
    <recommendedName>
        <fullName evidence="4">DUF2927 domain-containing protein</fullName>
    </recommendedName>
</protein>
<organism evidence="2 3">
    <name type="scientific">Brevundimonas goettingensis</name>
    <dbReference type="NCBI Taxonomy" id="2774190"/>
    <lineage>
        <taxon>Bacteria</taxon>
        <taxon>Pseudomonadati</taxon>
        <taxon>Pseudomonadota</taxon>
        <taxon>Alphaproteobacteria</taxon>
        <taxon>Caulobacterales</taxon>
        <taxon>Caulobacteraceae</taxon>
        <taxon>Brevundimonas</taxon>
    </lineage>
</organism>
<evidence type="ECO:0000313" key="2">
    <source>
        <dbReference type="EMBL" id="QTC92535.1"/>
    </source>
</evidence>
<evidence type="ECO:0000313" key="3">
    <source>
        <dbReference type="Proteomes" id="UP000663918"/>
    </source>
</evidence>
<feature type="signal peptide" evidence="1">
    <location>
        <begin position="1"/>
        <end position="20"/>
    </location>
</feature>
<gene>
    <name evidence="2" type="ORF">IFJ75_06605</name>
</gene>
<name>A0A975C5V8_9CAUL</name>
<evidence type="ECO:0008006" key="4">
    <source>
        <dbReference type="Google" id="ProtNLM"/>
    </source>
</evidence>
<dbReference type="RefSeq" id="WP_207931816.1">
    <property type="nucleotide sequence ID" value="NZ_CP062222.1"/>
</dbReference>
<keyword evidence="3" id="KW-1185">Reference proteome</keyword>
<keyword evidence="1" id="KW-0732">Signal</keyword>
<dbReference type="AlphaFoldDB" id="A0A975C5V8"/>
<feature type="chain" id="PRO_5037823229" description="DUF2927 domain-containing protein" evidence="1">
    <location>
        <begin position="21"/>
        <end position="313"/>
    </location>
</feature>
<dbReference type="KEGG" id="bgoe:IFJ75_06605"/>
<sequence>MVGGLSAWAMLGLAALTLQTAPVPQSRQTPTEPPASPVDDVEVVAGALPEAVRAFVDEVAAPVNQRGIARWNSIKVCIGAVNMRREAAQTLIDHVSTVAFDYGIETGEPGCKPNVLVIGAADGAVMADGLAAARPRAFRIGASRIDQGPAAFERFRTSDAPVRWWQISMPTDSWTGNPVVRMPGQRPPRIEIFAKSQMRGRIRDDLKRVIVIVDFNSANGMTFDQLGDYIAMVAFAQIDPEADTSEFQTVLNLFDRPAAERAGAGGLTDWDRAYLSTLYDYRNERILPFRQAELMTTALRPDADQPNADPSEP</sequence>
<reference evidence="2" key="1">
    <citation type="submission" date="2020-09" db="EMBL/GenBank/DDBJ databases">
        <title>Brevundimonas sp. LVF2 isolated from a puddle in Goettingen, Germany.</title>
        <authorList>
            <person name="Friedrich I."/>
            <person name="Klassen A."/>
            <person name="Hannes N."/>
            <person name="Schneider D."/>
            <person name="Hertel R."/>
            <person name="Daniel R."/>
        </authorList>
    </citation>
    <scope>NUCLEOTIDE SEQUENCE</scope>
    <source>
        <strain evidence="2">LVF2</strain>
    </source>
</reference>
<evidence type="ECO:0000256" key="1">
    <source>
        <dbReference type="SAM" id="SignalP"/>
    </source>
</evidence>